<feature type="compositionally biased region" description="Gly residues" evidence="1">
    <location>
        <begin position="185"/>
        <end position="197"/>
    </location>
</feature>
<accession>A0ABW0CKK5</accession>
<protein>
    <recommendedName>
        <fullName evidence="5">Secreted protein</fullName>
    </recommendedName>
</protein>
<comment type="caution">
    <text evidence="3">The sequence shown here is derived from an EMBL/GenBank/DDBJ whole genome shotgun (WGS) entry which is preliminary data.</text>
</comment>
<keyword evidence="4" id="KW-1185">Reference proteome</keyword>
<proteinExistence type="predicted"/>
<feature type="signal peptide" evidence="2">
    <location>
        <begin position="1"/>
        <end position="24"/>
    </location>
</feature>
<evidence type="ECO:0000256" key="1">
    <source>
        <dbReference type="SAM" id="MobiDB-lite"/>
    </source>
</evidence>
<reference evidence="4" key="1">
    <citation type="journal article" date="2019" name="Int. J. Syst. Evol. Microbiol.">
        <title>The Global Catalogue of Microorganisms (GCM) 10K type strain sequencing project: providing services to taxonomists for standard genome sequencing and annotation.</title>
        <authorList>
            <consortium name="The Broad Institute Genomics Platform"/>
            <consortium name="The Broad Institute Genome Sequencing Center for Infectious Disease"/>
            <person name="Wu L."/>
            <person name="Ma J."/>
        </authorList>
    </citation>
    <scope>NUCLEOTIDE SEQUENCE [LARGE SCALE GENOMIC DNA]</scope>
    <source>
        <strain evidence="4">KCTC 42586</strain>
    </source>
</reference>
<keyword evidence="2" id="KW-0732">Signal</keyword>
<organism evidence="3 4">
    <name type="scientific">Streptomyces coerulescens</name>
    <dbReference type="NCBI Taxonomy" id="29304"/>
    <lineage>
        <taxon>Bacteria</taxon>
        <taxon>Bacillati</taxon>
        <taxon>Actinomycetota</taxon>
        <taxon>Actinomycetes</taxon>
        <taxon>Kitasatosporales</taxon>
        <taxon>Streptomycetaceae</taxon>
        <taxon>Streptomyces</taxon>
    </lineage>
</organism>
<sequence>MSWTRTQLAASAVCVLLLTGSAGCGSGDARDGVVSSSPVGKVLDDTDDDGRHYREVDKDEAPEVAIEVQPDPDADSGSGEAGTGGGWDVTLTLRGFRFSPAGAEARAVAGRGLAYLFVDGRLVTRLRTPGYRLPADLVPRGTHQVTVRLYADDGTVWAVDGDPVESTADVTASESETGSESGSESGSGSGSGSGTGVGTETERETETTATPTASASSPSAALSAPGTRLRTGGQGSPDRAGKAS</sequence>
<feature type="region of interest" description="Disordered" evidence="1">
    <location>
        <begin position="26"/>
        <end position="50"/>
    </location>
</feature>
<feature type="compositionally biased region" description="Low complexity" evidence="1">
    <location>
        <begin position="171"/>
        <end position="184"/>
    </location>
</feature>
<evidence type="ECO:0000313" key="4">
    <source>
        <dbReference type="Proteomes" id="UP001596263"/>
    </source>
</evidence>
<evidence type="ECO:0000256" key="2">
    <source>
        <dbReference type="SAM" id="SignalP"/>
    </source>
</evidence>
<dbReference type="PROSITE" id="PS51257">
    <property type="entry name" value="PROKAR_LIPOPROTEIN"/>
    <property type="match status" value="1"/>
</dbReference>
<feature type="chain" id="PRO_5045731626" description="Secreted protein" evidence="2">
    <location>
        <begin position="25"/>
        <end position="244"/>
    </location>
</feature>
<gene>
    <name evidence="3" type="ORF">ACFPQ9_18605</name>
</gene>
<dbReference type="RefSeq" id="WP_380854145.1">
    <property type="nucleotide sequence ID" value="NZ_JBHSKM010000011.1"/>
</dbReference>
<evidence type="ECO:0000313" key="3">
    <source>
        <dbReference type="EMBL" id="MFC5215853.1"/>
    </source>
</evidence>
<feature type="region of interest" description="Disordered" evidence="1">
    <location>
        <begin position="158"/>
        <end position="244"/>
    </location>
</feature>
<dbReference type="EMBL" id="JBHSKM010000011">
    <property type="protein sequence ID" value="MFC5215853.1"/>
    <property type="molecule type" value="Genomic_DNA"/>
</dbReference>
<dbReference type="Proteomes" id="UP001596263">
    <property type="component" value="Unassembled WGS sequence"/>
</dbReference>
<name>A0ABW0CKK5_STRCD</name>
<evidence type="ECO:0008006" key="5">
    <source>
        <dbReference type="Google" id="ProtNLM"/>
    </source>
</evidence>
<feature type="compositionally biased region" description="Low complexity" evidence="1">
    <location>
        <begin position="207"/>
        <end position="227"/>
    </location>
</feature>